<comment type="similarity">
    <text evidence="1">Belongs to the PspA/Vipp/IM30 family.</text>
</comment>
<dbReference type="PANTHER" id="PTHR31088:SF9">
    <property type="entry name" value="PHAGE SHOCK PROTEIN A"/>
    <property type="match status" value="1"/>
</dbReference>
<protein>
    <recommendedName>
        <fullName evidence="5">PspA/IM30 family protein</fullName>
    </recommendedName>
</protein>
<feature type="coiled-coil region" evidence="2">
    <location>
        <begin position="97"/>
        <end position="159"/>
    </location>
</feature>
<evidence type="ECO:0000313" key="3">
    <source>
        <dbReference type="EMBL" id="ACM38504.1"/>
    </source>
</evidence>
<evidence type="ECO:0000256" key="1">
    <source>
        <dbReference type="ARBA" id="ARBA00043985"/>
    </source>
</evidence>
<evidence type="ECO:0008006" key="5">
    <source>
        <dbReference type="Google" id="ProtNLM"/>
    </source>
</evidence>
<dbReference type="AlphaFoldDB" id="B9K0V6"/>
<dbReference type="HOGENOM" id="CLU_102201_0_1_5"/>
<dbReference type="Proteomes" id="UP000001596">
    <property type="component" value="Chromosome 2"/>
</dbReference>
<sequence length="253" mass="27645">MEERGDGGMSTWAKIFTAIRGGVNEVAEAAADSQSMRILDQELRDAEQSLRRARSDLAGIMASNKSVMRRLEEARAKELKDSDSARAAVNAGRMDLAQGLAQRIATIRGEIQRDEEELNRLLPRQQQMLRTIQDTEARITQMKREVENVKANESLLRAQSAISHSQSGINTRLGSAVESLERIKKRQEITAGRIEAGAELAALENGSDLDRQLREAGIGGSSQSADDVLKQLMAPSGSSAQVLLPAPAEKLER</sequence>
<dbReference type="InterPro" id="IPR007157">
    <property type="entry name" value="PspA_VIPP1"/>
</dbReference>
<evidence type="ECO:0000313" key="4">
    <source>
        <dbReference type="Proteomes" id="UP000001596"/>
    </source>
</evidence>
<name>B9K0V6_ALLAM</name>
<gene>
    <name evidence="3" type="ordered locus">Avi_5368</name>
</gene>
<dbReference type="Pfam" id="PF04012">
    <property type="entry name" value="PspA_IM30"/>
    <property type="match status" value="1"/>
</dbReference>
<dbReference type="eggNOG" id="COG1842">
    <property type="taxonomic scope" value="Bacteria"/>
</dbReference>
<dbReference type="KEGG" id="avi:Avi_5368"/>
<dbReference type="PANTHER" id="PTHR31088">
    <property type="entry name" value="MEMBRANE-ASSOCIATED PROTEIN VIPP1, CHLOROPLASTIC"/>
    <property type="match status" value="1"/>
</dbReference>
<dbReference type="STRING" id="311402.Avi_5368"/>
<accession>B9K0V6</accession>
<keyword evidence="4" id="KW-1185">Reference proteome</keyword>
<organism evidence="3 4">
    <name type="scientific">Allorhizobium ampelinum (strain ATCC BAA-846 / DSM 112012 / S4)</name>
    <name type="common">Agrobacterium vitis (strain S4)</name>
    <dbReference type="NCBI Taxonomy" id="311402"/>
    <lineage>
        <taxon>Bacteria</taxon>
        <taxon>Pseudomonadati</taxon>
        <taxon>Pseudomonadota</taxon>
        <taxon>Alphaproteobacteria</taxon>
        <taxon>Hyphomicrobiales</taxon>
        <taxon>Rhizobiaceae</taxon>
        <taxon>Rhizobium/Agrobacterium group</taxon>
        <taxon>Allorhizobium</taxon>
        <taxon>Allorhizobium ampelinum</taxon>
    </lineage>
</organism>
<reference evidence="3 4" key="1">
    <citation type="journal article" date="2009" name="J. Bacteriol.">
        <title>Genome sequences of three Agrobacterium biovars help elucidate the evolution of multichromosome genomes in bacteria.</title>
        <authorList>
            <person name="Slater S.C."/>
            <person name="Goldman B.S."/>
            <person name="Goodner B."/>
            <person name="Setubal J.C."/>
            <person name="Farrand S.K."/>
            <person name="Nester E.W."/>
            <person name="Burr T.J."/>
            <person name="Banta L."/>
            <person name="Dickerman A.W."/>
            <person name="Paulsen I."/>
            <person name="Otten L."/>
            <person name="Suen G."/>
            <person name="Welch R."/>
            <person name="Almeida N.F."/>
            <person name="Arnold F."/>
            <person name="Burton O.T."/>
            <person name="Du Z."/>
            <person name="Ewing A."/>
            <person name="Godsy E."/>
            <person name="Heisel S."/>
            <person name="Houmiel K.L."/>
            <person name="Jhaveri J."/>
            <person name="Lu J."/>
            <person name="Miller N.M."/>
            <person name="Norton S."/>
            <person name="Chen Q."/>
            <person name="Phoolcharoen W."/>
            <person name="Ohlin V."/>
            <person name="Ondrusek D."/>
            <person name="Pride N."/>
            <person name="Stricklin S.L."/>
            <person name="Sun J."/>
            <person name="Wheeler C."/>
            <person name="Wilson L."/>
            <person name="Zhu H."/>
            <person name="Wood D.W."/>
        </authorList>
    </citation>
    <scope>NUCLEOTIDE SEQUENCE [LARGE SCALE GENOMIC DNA]</scope>
    <source>
        <strain evidence="4">S4 / ATCC BAA-846</strain>
    </source>
</reference>
<evidence type="ECO:0000256" key="2">
    <source>
        <dbReference type="SAM" id="Coils"/>
    </source>
</evidence>
<dbReference type="EMBL" id="CP000634">
    <property type="protein sequence ID" value="ACM38504.1"/>
    <property type="molecule type" value="Genomic_DNA"/>
</dbReference>
<proteinExistence type="inferred from homology"/>
<keyword evidence="2" id="KW-0175">Coiled coil</keyword>